<dbReference type="CDD" id="cd22157">
    <property type="entry name" value="F-box_AtFBW1-like"/>
    <property type="match status" value="1"/>
</dbReference>
<protein>
    <submittedName>
        <fullName evidence="3">F-box domain</fullName>
    </submittedName>
</protein>
<evidence type="ECO:0000313" key="3">
    <source>
        <dbReference type="EMBL" id="KAG7656017.1"/>
    </source>
</evidence>
<feature type="region of interest" description="Disordered" evidence="1">
    <location>
        <begin position="735"/>
        <end position="754"/>
    </location>
</feature>
<dbReference type="AlphaFoldDB" id="A0A8T2H9W3"/>
<dbReference type="SMART" id="SM00256">
    <property type="entry name" value="FBOX"/>
    <property type="match status" value="2"/>
</dbReference>
<gene>
    <name evidence="3" type="ORF">ISN44_As01g030400</name>
</gene>
<dbReference type="PROSITE" id="PS50007">
    <property type="entry name" value="PIPLC_X_DOMAIN"/>
    <property type="match status" value="1"/>
</dbReference>
<dbReference type="InterPro" id="IPR013187">
    <property type="entry name" value="F-box-assoc_dom_typ3"/>
</dbReference>
<organism evidence="3 4">
    <name type="scientific">Arabidopsis suecica</name>
    <name type="common">Swedish thale-cress</name>
    <name type="synonym">Cardaminopsis suecica</name>
    <dbReference type="NCBI Taxonomy" id="45249"/>
    <lineage>
        <taxon>Eukaryota</taxon>
        <taxon>Viridiplantae</taxon>
        <taxon>Streptophyta</taxon>
        <taxon>Embryophyta</taxon>
        <taxon>Tracheophyta</taxon>
        <taxon>Spermatophyta</taxon>
        <taxon>Magnoliopsida</taxon>
        <taxon>eudicotyledons</taxon>
        <taxon>Gunneridae</taxon>
        <taxon>Pentapetalae</taxon>
        <taxon>rosids</taxon>
        <taxon>malvids</taxon>
        <taxon>Brassicales</taxon>
        <taxon>Brassicaceae</taxon>
        <taxon>Camelineae</taxon>
        <taxon>Arabidopsis</taxon>
    </lineage>
</organism>
<sequence>MMNSFPNDDLVYEILLRLPAKSVARCSCVSKLRRSILSRQDFTELFLTKSSARPRLLFGVKRANGEGLFFSSTQPRNSYEKSSLVVAADFHTKFSEVISREICSYASGLIYLSDMRISVNDEDVVRFDPIDKQFKVLFMAYPSGPDDHKILTLGTRRMRWRKIHCPLTHDPFCEGICINGVLYYLAIQIDEPLVNQRSFVIVCFDVRFEKFTFIDVDCFYHLINYKGKLGGIDWKHGNANGSRTFELSMWVLEDVEKHEWSKYDCTFLEYEVMFYNISLAVGMTATCEIVLSEKFASKSFYVFYFNPERETLQRVEIQGLENHCRVYTITDHVEDLNVNYKRKHKMALVRRFLAAKKIIGGSVAKLRKETSAILYLNRYWSYPASTTLINYKGKVGVINLTHAYERVFPLQLRMTVLEDFEKQEWSTYVYTLMAENIVVKYVSVVGMTATGDIVLVKTNACKPFYVFYFNPGRNTLLSVEIQGVGEDHKCLNFHTVCAFVDHVEDLQFNLKGVDDEVRAICNPSTRQYAILPPDLRTTYQNFGPLLGFDPIGKQFKVLVFNCRVGNEMVYHIVTLGTENVRWREIICPFTYEPRWKRSICINGILYYLAVNSNVSSSVINYKLINYKGKLGLVDLERDYDAGYLLGLRMQVLEDVEKGEWKKYADTVRADENKVFNNNLSVVGATASGTLSEVLKSKVLEKRKNGLTIIQFINYFVDHVEDLRFDGMKTTYVAPSLSPPEQSTSSSSEDPCSLGTRSYRSRTIMNSEENTDSIPIDLILDILSRLPSKSIARCRCVSKLWESMIRQSYFTELFLTRSSSRPHLLIAVEQEGEWKFFSLPQPKNYLGKSSLVVAANLHLKFFEDKRPQHGCSYASSLIYFPNMTIRKKGDDHLGVICNPSTGQYGYVILPPLLDFKSVPYGKFLGFDPIDKQFKELKQLGGGRSNLPYGILYYLAKINYARDENVLVCFDVRSENFVFLRLNTYCSSTKLVNYKGKLGMINQEYVDDGGFPLKLSVWVLEDVGKEEWSTYVYTLRDDNKVDQVKYNLSVVGVTASGEIVLVKKTQTLKPFYVLYFNPDKNTLLSVEVKGLHRGLYAVHRIYAFVDHVEDLEFNIMKTTYAAKSKFSQEDRF</sequence>
<feature type="domain" description="F-box" evidence="2">
    <location>
        <begin position="767"/>
        <end position="812"/>
    </location>
</feature>
<proteinExistence type="predicted"/>
<dbReference type="OrthoDB" id="1028453at2759"/>
<dbReference type="NCBIfam" id="TIGR01640">
    <property type="entry name" value="F_box_assoc_1"/>
    <property type="match status" value="4"/>
</dbReference>
<dbReference type="InterPro" id="IPR017451">
    <property type="entry name" value="F-box-assoc_interact_dom"/>
</dbReference>
<dbReference type="PANTHER" id="PTHR31111:SF137">
    <property type="entry name" value="F-BOX ONLY PROTEIN 12"/>
    <property type="match status" value="1"/>
</dbReference>
<name>A0A8T2H9W3_ARASU</name>
<dbReference type="EMBL" id="JAEFBJ010000001">
    <property type="protein sequence ID" value="KAG7656017.1"/>
    <property type="molecule type" value="Genomic_DNA"/>
</dbReference>
<dbReference type="Proteomes" id="UP000694251">
    <property type="component" value="Chromosome 1"/>
</dbReference>
<keyword evidence="4" id="KW-1185">Reference proteome</keyword>
<dbReference type="Pfam" id="PF08268">
    <property type="entry name" value="FBA_3"/>
    <property type="match status" value="5"/>
</dbReference>
<comment type="caution">
    <text evidence="3">The sequence shown here is derived from an EMBL/GenBank/DDBJ whole genome shotgun (WGS) entry which is preliminary data.</text>
</comment>
<feature type="compositionally biased region" description="Low complexity" evidence="1">
    <location>
        <begin position="735"/>
        <end position="752"/>
    </location>
</feature>
<evidence type="ECO:0000259" key="2">
    <source>
        <dbReference type="PROSITE" id="PS50181"/>
    </source>
</evidence>
<dbReference type="Pfam" id="PF00646">
    <property type="entry name" value="F-box"/>
    <property type="match status" value="2"/>
</dbReference>
<evidence type="ECO:0000256" key="1">
    <source>
        <dbReference type="SAM" id="MobiDB-lite"/>
    </source>
</evidence>
<evidence type="ECO:0000313" key="4">
    <source>
        <dbReference type="Proteomes" id="UP000694251"/>
    </source>
</evidence>
<accession>A0A8T2H9W3</accession>
<reference evidence="3 4" key="1">
    <citation type="submission" date="2020-12" db="EMBL/GenBank/DDBJ databases">
        <title>Concerted genomic and epigenomic changes stabilize Arabidopsis allopolyploids.</title>
        <authorList>
            <person name="Chen Z."/>
        </authorList>
    </citation>
    <scope>NUCLEOTIDE SEQUENCE [LARGE SCALE GENOMIC DNA]</scope>
    <source>
        <strain evidence="3">As9502</strain>
        <tissue evidence="3">Leaf</tissue>
    </source>
</reference>
<dbReference type="PROSITE" id="PS50181">
    <property type="entry name" value="FBOX"/>
    <property type="match status" value="1"/>
</dbReference>
<dbReference type="InterPro" id="IPR001810">
    <property type="entry name" value="F-box_dom"/>
</dbReference>
<dbReference type="PANTHER" id="PTHR31111">
    <property type="entry name" value="BNAA05G37150D PROTEIN-RELATED"/>
    <property type="match status" value="1"/>
</dbReference>